<feature type="region of interest" description="Disordered" evidence="1">
    <location>
        <begin position="774"/>
        <end position="825"/>
    </location>
</feature>
<evidence type="ECO:0000256" key="2">
    <source>
        <dbReference type="SAM" id="Phobius"/>
    </source>
</evidence>
<feature type="compositionally biased region" description="Gly residues" evidence="1">
    <location>
        <begin position="814"/>
        <end position="824"/>
    </location>
</feature>
<name>A0A0G2E561_PHACM</name>
<protein>
    <submittedName>
        <fullName evidence="3">Putative glycogen debranching enzyme</fullName>
    </submittedName>
</protein>
<reference evidence="3 4" key="2">
    <citation type="submission" date="2015-05" db="EMBL/GenBank/DDBJ databases">
        <authorList>
            <person name="Morales-Cruz A."/>
            <person name="Amrine K.C."/>
            <person name="Cantu D."/>
        </authorList>
    </citation>
    <scope>NUCLEOTIDE SEQUENCE [LARGE SCALE GENOMIC DNA]</scope>
    <source>
        <strain evidence="3">UCRPC4</strain>
    </source>
</reference>
<reference evidence="3 4" key="1">
    <citation type="submission" date="2015-05" db="EMBL/GenBank/DDBJ databases">
        <title>Distinctive expansion of gene families associated with plant cell wall degradation and secondary metabolism in the genomes of grapevine trunk pathogens.</title>
        <authorList>
            <person name="Lawrence D.P."/>
            <person name="Travadon R."/>
            <person name="Rolshausen P.E."/>
            <person name="Baumgartner K."/>
        </authorList>
    </citation>
    <scope>NUCLEOTIDE SEQUENCE [LARGE SCALE GENOMIC DNA]</scope>
    <source>
        <strain evidence="3">UCRPC4</strain>
    </source>
</reference>
<dbReference type="OrthoDB" id="2591256at2759"/>
<keyword evidence="2" id="KW-0472">Membrane</keyword>
<dbReference type="AlphaFoldDB" id="A0A0G2E561"/>
<keyword evidence="4" id="KW-1185">Reference proteome</keyword>
<keyword evidence="2" id="KW-0812">Transmembrane</keyword>
<accession>A0A0G2E561</accession>
<feature type="transmembrane region" description="Helical" evidence="2">
    <location>
        <begin position="12"/>
        <end position="29"/>
    </location>
</feature>
<proteinExistence type="predicted"/>
<dbReference type="Proteomes" id="UP000053317">
    <property type="component" value="Unassembled WGS sequence"/>
</dbReference>
<dbReference type="EMBL" id="LCWF01000130">
    <property type="protein sequence ID" value="KKY18152.1"/>
    <property type="molecule type" value="Genomic_DNA"/>
</dbReference>
<evidence type="ECO:0000313" key="4">
    <source>
        <dbReference type="Proteomes" id="UP000053317"/>
    </source>
</evidence>
<keyword evidence="2" id="KW-1133">Transmembrane helix</keyword>
<evidence type="ECO:0000313" key="3">
    <source>
        <dbReference type="EMBL" id="KKY18152.1"/>
    </source>
</evidence>
<organism evidence="3 4">
    <name type="scientific">Phaeomoniella chlamydospora</name>
    <name type="common">Phaeoacremonium chlamydosporum</name>
    <dbReference type="NCBI Taxonomy" id="158046"/>
    <lineage>
        <taxon>Eukaryota</taxon>
        <taxon>Fungi</taxon>
        <taxon>Dikarya</taxon>
        <taxon>Ascomycota</taxon>
        <taxon>Pezizomycotina</taxon>
        <taxon>Eurotiomycetes</taxon>
        <taxon>Chaetothyriomycetidae</taxon>
        <taxon>Phaeomoniellales</taxon>
        <taxon>Phaeomoniellaceae</taxon>
        <taxon>Phaeomoniella</taxon>
    </lineage>
</organism>
<feature type="compositionally biased region" description="Basic and acidic residues" evidence="1">
    <location>
        <begin position="779"/>
        <end position="797"/>
    </location>
</feature>
<comment type="caution">
    <text evidence="3">The sequence shown here is derived from an EMBL/GenBank/DDBJ whole genome shotgun (WGS) entry which is preliminary data.</text>
</comment>
<gene>
    <name evidence="3" type="ORF">UCRPC4_g05102</name>
</gene>
<evidence type="ECO:0000256" key="1">
    <source>
        <dbReference type="SAM" id="MobiDB-lite"/>
    </source>
</evidence>
<sequence>MTPLSISSGRAVVVWLFALGILGGQYYWLNQKFDESAVILRIDEEGAQSGDFQAPVKDEVSTFKCSGNAYNGFVADSCLSKTSITYPVCNSDSRGSSPPDPNETSFQLSDPPYENFFYSDCNVATQVVITSPLPDGNLSVISPRLIIAWPSGNSGICSYFSPANGPNGTLEISIVNSSVGQPLRSIYKPGTGYPDVGIAGAIRFNTTARLGVTIMGSIRTIRDFTEGPSTLVPMIQNSMKTRKIDGDGVSLQRLWLDNVTTSVLSFQPYSKLAHVDIKDDEVIFDAGVYIFNAHYNYPQQEQFDIRKLIDSQDQDILELEQDEIRSLSFLSYKGKVLAGAWKFLTYFGRDTMISALLMRPILSHGAIEAVLGSVLERVDRGTGSACHEEVIGDYATYLNTLEGKPSTNIRCDYHMVDTEYFIPILLLEYLQDSAVAQKRIFKFLDTEAGHFYPPNKGLTWRELLIISTSKIINDTKPFAAPGGQTRENLIHLRDDMQVGNWRDSINGLGTGRIPFDVNTAIVPAALHSIATLSQISNETIYGSHASEWSIIASHNAKIWETYALPFFEIRLNASEAKGRLDSFVQTSSYYNGPSHSDLIDESSSLTFYALSLDDSHSLSQTQKIPILNSDTCFHLFFQLPQLTLHFLNTTAQSILRPFPAGLMTPIGLLISNPAFSSDPQLHQNFTNAAYHGTVVWGWQLAMMAKGLEKALKSCHVPSPKSEQEIPSSSSYCTSREIQQTLKSAYNHLWDIIEYNKPHILDEVWSWTYLPHQTRQTHSNKNDNHPKAAASKKEEREKKFQHKPLGSFPAPPGSVDGGGGGGGGVVESNIRQLWSLTFLAVRRDQNLR</sequence>